<feature type="transmembrane region" description="Helical" evidence="2">
    <location>
        <begin position="80"/>
        <end position="101"/>
    </location>
</feature>
<name>A0A0H2S6B9_9AGAM</name>
<keyword evidence="2" id="KW-0472">Membrane</keyword>
<feature type="compositionally biased region" description="Basic and acidic residues" evidence="1">
    <location>
        <begin position="324"/>
        <end position="337"/>
    </location>
</feature>
<evidence type="ECO:0000313" key="3">
    <source>
        <dbReference type="EMBL" id="KLO19787.1"/>
    </source>
</evidence>
<organism evidence="3 4">
    <name type="scientific">Schizopora paradoxa</name>
    <dbReference type="NCBI Taxonomy" id="27342"/>
    <lineage>
        <taxon>Eukaryota</taxon>
        <taxon>Fungi</taxon>
        <taxon>Dikarya</taxon>
        <taxon>Basidiomycota</taxon>
        <taxon>Agaricomycotina</taxon>
        <taxon>Agaricomycetes</taxon>
        <taxon>Hymenochaetales</taxon>
        <taxon>Schizoporaceae</taxon>
        <taxon>Schizopora</taxon>
    </lineage>
</organism>
<evidence type="ECO:0000256" key="1">
    <source>
        <dbReference type="SAM" id="MobiDB-lite"/>
    </source>
</evidence>
<reference evidence="3 4" key="1">
    <citation type="submission" date="2015-04" db="EMBL/GenBank/DDBJ databases">
        <title>Complete genome sequence of Schizopora paradoxa KUC8140, a cosmopolitan wood degrader in East Asia.</title>
        <authorList>
            <consortium name="DOE Joint Genome Institute"/>
            <person name="Min B."/>
            <person name="Park H."/>
            <person name="Jang Y."/>
            <person name="Kim J.-J."/>
            <person name="Kim K.H."/>
            <person name="Pangilinan J."/>
            <person name="Lipzen A."/>
            <person name="Riley R."/>
            <person name="Grigoriev I.V."/>
            <person name="Spatafora J.W."/>
            <person name="Choi I.-G."/>
        </authorList>
    </citation>
    <scope>NUCLEOTIDE SEQUENCE [LARGE SCALE GENOMIC DNA]</scope>
    <source>
        <strain evidence="3 4">KUC8140</strain>
    </source>
</reference>
<feature type="region of interest" description="Disordered" evidence="1">
    <location>
        <begin position="300"/>
        <end position="337"/>
    </location>
</feature>
<dbReference type="AlphaFoldDB" id="A0A0H2S6B9"/>
<keyword evidence="2" id="KW-0812">Transmembrane</keyword>
<evidence type="ECO:0000256" key="2">
    <source>
        <dbReference type="SAM" id="Phobius"/>
    </source>
</evidence>
<keyword evidence="2" id="KW-1133">Transmembrane helix</keyword>
<keyword evidence="4" id="KW-1185">Reference proteome</keyword>
<accession>A0A0H2S6B9</accession>
<proteinExistence type="predicted"/>
<sequence length="337" mass="37758">MPYSSSTGHLAKSPPPYSPPSSSSAHLGGGEPPTYPRQTSDHIIPAPRDHGLSPIRENAPLITRNYQKSSKEGVPWGSCLASFFILVTGWLLFGIAGVLLLKQGRQLDIDNPRSNLTDEEIEQQERLRYRNGGMVWGVPNAYKHCTAYNNRTYTARLYNIPKGYDLKKSCKYTPITIYDQTFEEPAMCFTEGSWNSIHGLWHVEDIRCRPHWGPPSDRGCTGLGSGSRRVESRLWGLRNGEDWFALCETTPITLYNEYIERPTYCESRGLFQGFWGIWDLEDEACTSFAPADFEEFETVDSNAGEAEPGVLPEDSEAISSGTDLPKEDDERNPAVHA</sequence>
<dbReference type="EMBL" id="KQ085884">
    <property type="protein sequence ID" value="KLO19787.1"/>
    <property type="molecule type" value="Genomic_DNA"/>
</dbReference>
<dbReference type="Proteomes" id="UP000053477">
    <property type="component" value="Unassembled WGS sequence"/>
</dbReference>
<gene>
    <name evidence="3" type="ORF">SCHPADRAFT_934926</name>
</gene>
<dbReference type="STRING" id="27342.A0A0H2S6B9"/>
<protein>
    <submittedName>
        <fullName evidence="3">Uncharacterized protein</fullName>
    </submittedName>
</protein>
<feature type="region of interest" description="Disordered" evidence="1">
    <location>
        <begin position="1"/>
        <end position="55"/>
    </location>
</feature>
<dbReference type="OrthoDB" id="3153758at2759"/>
<dbReference type="InParanoid" id="A0A0H2S6B9"/>
<evidence type="ECO:0000313" key="4">
    <source>
        <dbReference type="Proteomes" id="UP000053477"/>
    </source>
</evidence>